<dbReference type="GO" id="GO:0004252">
    <property type="term" value="F:serine-type endopeptidase activity"/>
    <property type="evidence" value="ECO:0007669"/>
    <property type="project" value="UniProtKB-UniRule"/>
</dbReference>
<accession>A0A1F5AZC1</accession>
<dbReference type="EC" id="3.4.21.89" evidence="5"/>
<dbReference type="AlphaFoldDB" id="A0A1F5AZC1"/>
<evidence type="ECO:0000256" key="3">
    <source>
        <dbReference type="ARBA" id="ARBA00022989"/>
    </source>
</evidence>
<evidence type="ECO:0000256" key="5">
    <source>
        <dbReference type="NCBIfam" id="TIGR02228"/>
    </source>
</evidence>
<keyword evidence="3 6" id="KW-1133">Transmembrane helix</keyword>
<evidence type="ECO:0000256" key="1">
    <source>
        <dbReference type="ARBA" id="ARBA00004370"/>
    </source>
</evidence>
<name>A0A1F5AZC1_9BACT</name>
<comment type="caution">
    <text evidence="7">The sequence shown here is derived from an EMBL/GenBank/DDBJ whole genome shotgun (WGS) entry which is preliminary data.</text>
</comment>
<dbReference type="InterPro" id="IPR036286">
    <property type="entry name" value="LexA/Signal_pep-like_sf"/>
</dbReference>
<dbReference type="CDD" id="cd06530">
    <property type="entry name" value="S26_SPase_I"/>
    <property type="match status" value="1"/>
</dbReference>
<sequence>MTHTKQPHSASPRKRSFLKWAVSMLTYGFIVAGIVLGLPKFLAWSLETPYPMAAITSGSMWPVLKEGDLIFVQGVQGKSDIRIGDVIVYRNKSNNTFVIHRVVTMSDGTLTTKGDANFTGDAPVAYEDVVGKTFQVLGHNVRIPHLGVITVYANKKINAQ</sequence>
<keyword evidence="2 6" id="KW-0812">Transmembrane</keyword>
<dbReference type="NCBIfam" id="TIGR02228">
    <property type="entry name" value="sigpep_I_arch"/>
    <property type="match status" value="1"/>
</dbReference>
<proteinExistence type="predicted"/>
<dbReference type="Gene3D" id="2.10.109.10">
    <property type="entry name" value="Umud Fragment, subunit A"/>
    <property type="match status" value="1"/>
</dbReference>
<protein>
    <recommendedName>
        <fullName evidence="5">Signal peptidase I</fullName>
        <ecNumber evidence="5">3.4.21.89</ecNumber>
    </recommendedName>
</protein>
<comment type="subcellular location">
    <subcellularLocation>
        <location evidence="1">Membrane</location>
    </subcellularLocation>
</comment>
<evidence type="ECO:0000256" key="6">
    <source>
        <dbReference type="SAM" id="Phobius"/>
    </source>
</evidence>
<feature type="transmembrane region" description="Helical" evidence="6">
    <location>
        <begin position="20"/>
        <end position="42"/>
    </location>
</feature>
<dbReference type="GO" id="GO:0016020">
    <property type="term" value="C:membrane"/>
    <property type="evidence" value="ECO:0007669"/>
    <property type="project" value="UniProtKB-SubCell"/>
</dbReference>
<reference evidence="7 8" key="1">
    <citation type="journal article" date="2016" name="Nat. Commun.">
        <title>Thousands of microbial genomes shed light on interconnected biogeochemical processes in an aquifer system.</title>
        <authorList>
            <person name="Anantharaman K."/>
            <person name="Brown C.T."/>
            <person name="Hug L.A."/>
            <person name="Sharon I."/>
            <person name="Castelle C.J."/>
            <person name="Probst A.J."/>
            <person name="Thomas B.C."/>
            <person name="Singh A."/>
            <person name="Wilkins M.J."/>
            <person name="Karaoz U."/>
            <person name="Brodie E.L."/>
            <person name="Williams K.H."/>
            <person name="Hubbard S.S."/>
            <person name="Banfield J.F."/>
        </authorList>
    </citation>
    <scope>NUCLEOTIDE SEQUENCE [LARGE SCALE GENOMIC DNA]</scope>
</reference>
<dbReference type="Proteomes" id="UP000176639">
    <property type="component" value="Unassembled WGS sequence"/>
</dbReference>
<dbReference type="InterPro" id="IPR019533">
    <property type="entry name" value="Peptidase_S26"/>
</dbReference>
<keyword evidence="4 6" id="KW-0472">Membrane</keyword>
<evidence type="ECO:0000313" key="8">
    <source>
        <dbReference type="Proteomes" id="UP000176639"/>
    </source>
</evidence>
<evidence type="ECO:0000256" key="4">
    <source>
        <dbReference type="ARBA" id="ARBA00023136"/>
    </source>
</evidence>
<gene>
    <name evidence="7" type="ORF">A2Z10_01840</name>
</gene>
<evidence type="ECO:0000256" key="2">
    <source>
        <dbReference type="ARBA" id="ARBA00022692"/>
    </source>
</evidence>
<dbReference type="GO" id="GO:0006465">
    <property type="term" value="P:signal peptide processing"/>
    <property type="evidence" value="ECO:0007669"/>
    <property type="project" value="UniProtKB-UniRule"/>
</dbReference>
<dbReference type="EMBL" id="MEYI01000029">
    <property type="protein sequence ID" value="OGD23755.1"/>
    <property type="molecule type" value="Genomic_DNA"/>
</dbReference>
<organism evidence="7 8">
    <name type="scientific">Candidatus Azambacteria bacterium RBG_16_47_10</name>
    <dbReference type="NCBI Taxonomy" id="1797292"/>
    <lineage>
        <taxon>Bacteria</taxon>
        <taxon>Candidatus Azamiibacteriota</taxon>
    </lineage>
</organism>
<dbReference type="PANTHER" id="PTHR10806:SF6">
    <property type="entry name" value="SIGNAL PEPTIDASE COMPLEX CATALYTIC SUBUNIT SEC11"/>
    <property type="match status" value="1"/>
</dbReference>
<dbReference type="PANTHER" id="PTHR10806">
    <property type="entry name" value="SIGNAL PEPTIDASE COMPLEX CATALYTIC SUBUNIT SEC11"/>
    <property type="match status" value="1"/>
</dbReference>
<dbReference type="InterPro" id="IPR001733">
    <property type="entry name" value="Peptidase_S26B"/>
</dbReference>
<evidence type="ECO:0000313" key="7">
    <source>
        <dbReference type="EMBL" id="OGD23755.1"/>
    </source>
</evidence>
<dbReference type="GO" id="GO:0009003">
    <property type="term" value="F:signal peptidase activity"/>
    <property type="evidence" value="ECO:0007669"/>
    <property type="project" value="UniProtKB-EC"/>
</dbReference>
<dbReference type="SUPFAM" id="SSF51306">
    <property type="entry name" value="LexA/Signal peptidase"/>
    <property type="match status" value="1"/>
</dbReference>